<accession>A0A4S3IZI9</accession>
<comment type="caution">
    <text evidence="1">The sequence shown here is derived from an EMBL/GenBank/DDBJ whole genome shotgun (WGS) entry which is preliminary data.</text>
</comment>
<dbReference type="Proteomes" id="UP000308092">
    <property type="component" value="Unassembled WGS sequence"/>
</dbReference>
<gene>
    <name evidence="1" type="ORF">EYZ11_012904</name>
</gene>
<dbReference type="AlphaFoldDB" id="A0A4S3IZI9"/>
<organism evidence="1 2">
    <name type="scientific">Aspergillus tanneri</name>
    <dbReference type="NCBI Taxonomy" id="1220188"/>
    <lineage>
        <taxon>Eukaryota</taxon>
        <taxon>Fungi</taxon>
        <taxon>Dikarya</taxon>
        <taxon>Ascomycota</taxon>
        <taxon>Pezizomycotina</taxon>
        <taxon>Eurotiomycetes</taxon>
        <taxon>Eurotiomycetidae</taxon>
        <taxon>Eurotiales</taxon>
        <taxon>Aspergillaceae</taxon>
        <taxon>Aspergillus</taxon>
        <taxon>Aspergillus subgen. Circumdati</taxon>
    </lineage>
</organism>
<sequence length="68" mass="7681">MGRERGVADLCALPAHKQQIDAILRALRLESLPRYAAGYKAWTGAEGMWIRPSYNADNEEAHQALWNK</sequence>
<evidence type="ECO:0000313" key="1">
    <source>
        <dbReference type="EMBL" id="THC87652.1"/>
    </source>
</evidence>
<name>A0A4S3IZI9_9EURO</name>
<dbReference type="EMBL" id="SOSA01001097">
    <property type="protein sequence ID" value="THC87652.1"/>
    <property type="molecule type" value="Genomic_DNA"/>
</dbReference>
<protein>
    <submittedName>
        <fullName evidence="1">Uncharacterized protein</fullName>
    </submittedName>
</protein>
<dbReference type="VEuPathDB" id="FungiDB:EYZ11_012904"/>
<reference evidence="1 2" key="1">
    <citation type="submission" date="2019-03" db="EMBL/GenBank/DDBJ databases">
        <title>The genome sequence of a newly discovered highly antifungal drug resistant Aspergillus species, Aspergillus tanneri NIH 1004.</title>
        <authorList>
            <person name="Mounaud S."/>
            <person name="Singh I."/>
            <person name="Joardar V."/>
            <person name="Pakala S."/>
            <person name="Pakala S."/>
            <person name="Venepally P."/>
            <person name="Hoover J."/>
            <person name="Nierman W."/>
            <person name="Chung J."/>
            <person name="Losada L."/>
        </authorList>
    </citation>
    <scope>NUCLEOTIDE SEQUENCE [LARGE SCALE GENOMIC DNA]</scope>
    <source>
        <strain evidence="1 2">NIH1004</strain>
    </source>
</reference>
<evidence type="ECO:0000313" key="2">
    <source>
        <dbReference type="Proteomes" id="UP000308092"/>
    </source>
</evidence>
<proteinExistence type="predicted"/>
<keyword evidence="2" id="KW-1185">Reference proteome</keyword>